<gene>
    <name evidence="2" type="ORF">P0Y49_17750</name>
</gene>
<evidence type="ECO:0000256" key="1">
    <source>
        <dbReference type="SAM" id="SignalP"/>
    </source>
</evidence>
<dbReference type="NCBIfam" id="TIGR02276">
    <property type="entry name" value="beta_rpt_yvtn"/>
    <property type="match status" value="1"/>
</dbReference>
<name>A0AAJ5W6U7_9SPHI</name>
<dbReference type="Gene3D" id="2.130.10.10">
    <property type="entry name" value="YVTN repeat-like/Quinoprotein amine dehydrogenase"/>
    <property type="match status" value="2"/>
</dbReference>
<proteinExistence type="predicted"/>
<feature type="chain" id="PRO_5042472877" evidence="1">
    <location>
        <begin position="23"/>
        <end position="337"/>
    </location>
</feature>
<dbReference type="EMBL" id="CP119313">
    <property type="protein sequence ID" value="WEK18635.1"/>
    <property type="molecule type" value="Genomic_DNA"/>
</dbReference>
<dbReference type="Proteomes" id="UP001214530">
    <property type="component" value="Chromosome"/>
</dbReference>
<reference evidence="2" key="1">
    <citation type="submission" date="2023-03" db="EMBL/GenBank/DDBJ databases">
        <title>Andean soil-derived lignocellulolytic bacterial consortium as a source of novel taxa and putative plastic-active enzymes.</title>
        <authorList>
            <person name="Diaz-Garcia L."/>
            <person name="Chuvochina M."/>
            <person name="Feuerriegel G."/>
            <person name="Bunk B."/>
            <person name="Sproer C."/>
            <person name="Streit W.R."/>
            <person name="Rodriguez L.M."/>
            <person name="Overmann J."/>
            <person name="Jimenez D.J."/>
        </authorList>
    </citation>
    <scope>NUCLEOTIDE SEQUENCE</scope>
    <source>
        <strain evidence="2">MAG 3858</strain>
    </source>
</reference>
<evidence type="ECO:0000313" key="2">
    <source>
        <dbReference type="EMBL" id="WEK18635.1"/>
    </source>
</evidence>
<feature type="signal peptide" evidence="1">
    <location>
        <begin position="1"/>
        <end position="22"/>
    </location>
</feature>
<organism evidence="2 3">
    <name type="scientific">Candidatus Pedobacter colombiensis</name>
    <dbReference type="NCBI Taxonomy" id="3121371"/>
    <lineage>
        <taxon>Bacteria</taxon>
        <taxon>Pseudomonadati</taxon>
        <taxon>Bacteroidota</taxon>
        <taxon>Sphingobacteriia</taxon>
        <taxon>Sphingobacteriales</taxon>
        <taxon>Sphingobacteriaceae</taxon>
        <taxon>Pedobacter</taxon>
    </lineage>
</organism>
<dbReference type="PANTHER" id="PTHR47197">
    <property type="entry name" value="PROTEIN NIRF"/>
    <property type="match status" value="1"/>
</dbReference>
<protein>
    <submittedName>
        <fullName evidence="2">YncE family protein</fullName>
    </submittedName>
</protein>
<dbReference type="InterPro" id="IPR051200">
    <property type="entry name" value="Host-pathogen_enzymatic-act"/>
</dbReference>
<dbReference type="InterPro" id="IPR015943">
    <property type="entry name" value="WD40/YVTN_repeat-like_dom_sf"/>
</dbReference>
<dbReference type="InterPro" id="IPR011048">
    <property type="entry name" value="Haem_d1_sf"/>
</dbReference>
<sequence>MKKKAAITAVLLSLSAAMATQAQTTTGTHLLHTYRIGSDGGWDYLLADPASNNLYVAHGTQVNILNKKTGDSVGVILNTPRVHGIALVPVLNKGYTSNGKSGECTVFNTLTHVITGRVKVGENPDAIIYDDFSKKVIVFNGRSLDASVIDPKTDKVIATVALGGKPEAGVSDGKGNIYVNIETKNQVVRFDATTFKVTGTFNLEGGEEPTGLAIDRTTSRLFVGCSNKTMLILDAGTGKKIAALPIGEESDGIAFDPALKLAYSSNGDGTLTIVKESNANKFTVLENIKTVSGARTITLDPVSHHIFMPVADFKPATEKGKRPTKIPGTFRVLEYGI</sequence>
<dbReference type="InterPro" id="IPR011964">
    <property type="entry name" value="YVTN_b-propeller_repeat"/>
</dbReference>
<accession>A0AAJ5W6U7</accession>
<dbReference type="PANTHER" id="PTHR47197:SF3">
    <property type="entry name" value="DIHYDRO-HEME D1 DEHYDROGENASE"/>
    <property type="match status" value="1"/>
</dbReference>
<keyword evidence="1" id="KW-0732">Signal</keyword>
<dbReference type="SUPFAM" id="SSF51004">
    <property type="entry name" value="C-terminal (heme d1) domain of cytochrome cd1-nitrite reductase"/>
    <property type="match status" value="1"/>
</dbReference>
<evidence type="ECO:0000313" key="3">
    <source>
        <dbReference type="Proteomes" id="UP001214530"/>
    </source>
</evidence>
<dbReference type="AlphaFoldDB" id="A0AAJ5W6U7"/>